<name>A0ABW9Z1D8_9HYPH</name>
<accession>A0ABW9Z1D8</accession>
<comment type="caution">
    <text evidence="1">The sequence shown here is derived from an EMBL/GenBank/DDBJ whole genome shotgun (WGS) entry which is preliminary data.</text>
</comment>
<protein>
    <submittedName>
        <fullName evidence="1">Methyltransferase domain-containing protein</fullName>
    </submittedName>
</protein>
<organism evidence="1 2">
    <name type="scientific">Microvirga arsenatis</name>
    <dbReference type="NCBI Taxonomy" id="2692265"/>
    <lineage>
        <taxon>Bacteria</taxon>
        <taxon>Pseudomonadati</taxon>
        <taxon>Pseudomonadota</taxon>
        <taxon>Alphaproteobacteria</taxon>
        <taxon>Hyphomicrobiales</taxon>
        <taxon>Methylobacteriaceae</taxon>
        <taxon>Microvirga</taxon>
    </lineage>
</organism>
<dbReference type="EMBL" id="JAAAXJ010000009">
    <property type="protein sequence ID" value="NBJ25937.1"/>
    <property type="molecule type" value="Genomic_DNA"/>
</dbReference>
<dbReference type="SUPFAM" id="SSF53335">
    <property type="entry name" value="S-adenosyl-L-methionine-dependent methyltransferases"/>
    <property type="match status" value="1"/>
</dbReference>
<dbReference type="GO" id="GO:0008168">
    <property type="term" value="F:methyltransferase activity"/>
    <property type="evidence" value="ECO:0007669"/>
    <property type="project" value="UniProtKB-KW"/>
</dbReference>
<keyword evidence="1" id="KW-0808">Transferase</keyword>
<proteinExistence type="predicted"/>
<dbReference type="CDD" id="cd02440">
    <property type="entry name" value="AdoMet_MTases"/>
    <property type="match status" value="1"/>
</dbReference>
<dbReference type="Pfam" id="PF02353">
    <property type="entry name" value="CMAS"/>
    <property type="match status" value="1"/>
</dbReference>
<dbReference type="InterPro" id="IPR050447">
    <property type="entry name" value="Erg6_SMT_methyltransf"/>
</dbReference>
<sequence>MIVPREVQTSSAVAEHYDELDPFYREIWGEHVHHGLWTTGLEAPDQAVEALVAHLAETLVLQPGQHVCDVGCGYGATAEWLSRRHGVHVTGVTISSAQFKRAQSREAASPLLRFMRQDWLRNSFAEGAFDHVIAIESSEHMPDKQRFFDEAFRTLRPGGKLAIYAWLARDAAAPWEQRFLLEPICREGRLPGMGSEAEYRAWAAQAGFVVDGCEDLSARVRRTWAHCTARLAKKLLTNREYRRYLRDARSRNRIFALSVPRIWSAYLTGSMRYGLLTASKPLKADVPPSSA</sequence>
<dbReference type="Gene3D" id="3.40.50.150">
    <property type="entry name" value="Vaccinia Virus protein VP39"/>
    <property type="match status" value="1"/>
</dbReference>
<keyword evidence="2" id="KW-1185">Reference proteome</keyword>
<dbReference type="InterPro" id="IPR029063">
    <property type="entry name" value="SAM-dependent_MTases_sf"/>
</dbReference>
<reference evidence="1 2" key="1">
    <citation type="submission" date="2020-01" db="EMBL/GenBank/DDBJ databases">
        <title>Microvirga sp. nov., an arsenate reduction bacterium isolated from Tibet hotspring sediments.</title>
        <authorList>
            <person name="Yuan C.-G."/>
        </authorList>
    </citation>
    <scope>NUCLEOTIDE SEQUENCE [LARGE SCALE GENOMIC DNA]</scope>
    <source>
        <strain evidence="1 2">SYSU G3D203</strain>
    </source>
</reference>
<dbReference type="GO" id="GO:0032259">
    <property type="term" value="P:methylation"/>
    <property type="evidence" value="ECO:0007669"/>
    <property type="project" value="UniProtKB-KW"/>
</dbReference>
<evidence type="ECO:0000313" key="2">
    <source>
        <dbReference type="Proteomes" id="UP000818323"/>
    </source>
</evidence>
<dbReference type="Proteomes" id="UP000818323">
    <property type="component" value="Unassembled WGS sequence"/>
</dbReference>
<dbReference type="PANTHER" id="PTHR44068:SF11">
    <property type="entry name" value="GERANYL DIPHOSPHATE 2-C-METHYLTRANSFERASE"/>
    <property type="match status" value="1"/>
</dbReference>
<gene>
    <name evidence="1" type="ORF">GR303_16390</name>
</gene>
<keyword evidence="1" id="KW-0489">Methyltransferase</keyword>
<dbReference type="PANTHER" id="PTHR44068">
    <property type="entry name" value="ZGC:194242"/>
    <property type="match status" value="1"/>
</dbReference>
<evidence type="ECO:0000313" key="1">
    <source>
        <dbReference type="EMBL" id="NBJ25937.1"/>
    </source>
</evidence>